<sequence>MMLKEELQLLQEPGSYVGEVFKVMGKSKVLVKVPSYCLHNIEWVVIISYSREDMGESLTRSCRLQQMNHLMYRLQLPKRQSSSIIRKADNIWKYEERKVGGPP</sequence>
<protein>
    <submittedName>
        <fullName evidence="1">26S protease regulatory subunit 8</fullName>
    </submittedName>
</protein>
<dbReference type="GO" id="GO:0006508">
    <property type="term" value="P:proteolysis"/>
    <property type="evidence" value="ECO:0007669"/>
    <property type="project" value="UniProtKB-KW"/>
</dbReference>
<organism evidence="1 2">
    <name type="scientific">Artemisia annua</name>
    <name type="common">Sweet wormwood</name>
    <dbReference type="NCBI Taxonomy" id="35608"/>
    <lineage>
        <taxon>Eukaryota</taxon>
        <taxon>Viridiplantae</taxon>
        <taxon>Streptophyta</taxon>
        <taxon>Embryophyta</taxon>
        <taxon>Tracheophyta</taxon>
        <taxon>Spermatophyta</taxon>
        <taxon>Magnoliopsida</taxon>
        <taxon>eudicotyledons</taxon>
        <taxon>Gunneridae</taxon>
        <taxon>Pentapetalae</taxon>
        <taxon>asterids</taxon>
        <taxon>campanulids</taxon>
        <taxon>Asterales</taxon>
        <taxon>Asteraceae</taxon>
        <taxon>Asteroideae</taxon>
        <taxon>Anthemideae</taxon>
        <taxon>Artemisiinae</taxon>
        <taxon>Artemisia</taxon>
    </lineage>
</organism>
<gene>
    <name evidence="1" type="ORF">CTI12_AA448530</name>
</gene>
<keyword evidence="1" id="KW-0378">Hydrolase</keyword>
<dbReference type="AlphaFoldDB" id="A0A2U1LVQ6"/>
<dbReference type="STRING" id="35608.A0A2U1LVQ6"/>
<keyword evidence="2" id="KW-1185">Reference proteome</keyword>
<name>A0A2U1LVQ6_ARTAN</name>
<reference evidence="1 2" key="1">
    <citation type="journal article" date="2018" name="Mol. Plant">
        <title>The genome of Artemisia annua provides insight into the evolution of Asteraceae family and artemisinin biosynthesis.</title>
        <authorList>
            <person name="Shen Q."/>
            <person name="Zhang L."/>
            <person name="Liao Z."/>
            <person name="Wang S."/>
            <person name="Yan T."/>
            <person name="Shi P."/>
            <person name="Liu M."/>
            <person name="Fu X."/>
            <person name="Pan Q."/>
            <person name="Wang Y."/>
            <person name="Lv Z."/>
            <person name="Lu X."/>
            <person name="Zhang F."/>
            <person name="Jiang W."/>
            <person name="Ma Y."/>
            <person name="Chen M."/>
            <person name="Hao X."/>
            <person name="Li L."/>
            <person name="Tang Y."/>
            <person name="Lv G."/>
            <person name="Zhou Y."/>
            <person name="Sun X."/>
            <person name="Brodelius P.E."/>
            <person name="Rose J.K.C."/>
            <person name="Tang K."/>
        </authorList>
    </citation>
    <scope>NUCLEOTIDE SEQUENCE [LARGE SCALE GENOMIC DNA]</scope>
    <source>
        <strain evidence="2">cv. Huhao1</strain>
        <tissue evidence="1">Leaf</tissue>
    </source>
</reference>
<evidence type="ECO:0000313" key="2">
    <source>
        <dbReference type="Proteomes" id="UP000245207"/>
    </source>
</evidence>
<dbReference type="EMBL" id="PKPP01007542">
    <property type="protein sequence ID" value="PWA53095.1"/>
    <property type="molecule type" value="Genomic_DNA"/>
</dbReference>
<dbReference type="GO" id="GO:0008233">
    <property type="term" value="F:peptidase activity"/>
    <property type="evidence" value="ECO:0007669"/>
    <property type="project" value="UniProtKB-KW"/>
</dbReference>
<accession>A0A2U1LVQ6</accession>
<dbReference type="Proteomes" id="UP000245207">
    <property type="component" value="Unassembled WGS sequence"/>
</dbReference>
<comment type="caution">
    <text evidence="1">The sequence shown here is derived from an EMBL/GenBank/DDBJ whole genome shotgun (WGS) entry which is preliminary data.</text>
</comment>
<proteinExistence type="predicted"/>
<keyword evidence="1" id="KW-0645">Protease</keyword>
<evidence type="ECO:0000313" key="1">
    <source>
        <dbReference type="EMBL" id="PWA53095.1"/>
    </source>
</evidence>